<evidence type="ECO:0000256" key="11">
    <source>
        <dbReference type="RuleBase" id="RU364063"/>
    </source>
</evidence>
<evidence type="ECO:0000256" key="8">
    <source>
        <dbReference type="ARBA" id="ARBA00022840"/>
    </source>
</evidence>
<evidence type="ECO:0000256" key="1">
    <source>
        <dbReference type="ARBA" id="ARBA00006360"/>
    </source>
</evidence>
<dbReference type="Proteomes" id="UP000230292">
    <property type="component" value="Unassembled WGS sequence"/>
</dbReference>
<dbReference type="EMBL" id="PFGC01000037">
    <property type="protein sequence ID" value="PIW36926.1"/>
    <property type="molecule type" value="Genomic_DNA"/>
</dbReference>
<name>A0A2M7H3X0_9BACT</name>
<evidence type="ECO:0000259" key="13">
    <source>
        <dbReference type="SMART" id="SM00382"/>
    </source>
</evidence>
<dbReference type="GO" id="GO:0046872">
    <property type="term" value="F:metal ion binding"/>
    <property type="evidence" value="ECO:0007669"/>
    <property type="project" value="UniProtKB-KW"/>
</dbReference>
<feature type="compositionally biased region" description="Low complexity" evidence="12">
    <location>
        <begin position="370"/>
        <end position="385"/>
    </location>
</feature>
<dbReference type="InterPro" id="IPR050238">
    <property type="entry name" value="DNA_Rep/Repair_Clamp_Loader"/>
</dbReference>
<evidence type="ECO:0000256" key="5">
    <source>
        <dbReference type="ARBA" id="ARBA00022723"/>
    </source>
</evidence>
<evidence type="ECO:0000256" key="2">
    <source>
        <dbReference type="ARBA" id="ARBA00022679"/>
    </source>
</evidence>
<dbReference type="GO" id="GO:0003677">
    <property type="term" value="F:DNA binding"/>
    <property type="evidence" value="ECO:0007669"/>
    <property type="project" value="InterPro"/>
</dbReference>
<feature type="domain" description="AAA+ ATPase" evidence="13">
    <location>
        <begin position="36"/>
        <end position="179"/>
    </location>
</feature>
<dbReference type="Pfam" id="PF13177">
    <property type="entry name" value="DNA_pol3_delta2"/>
    <property type="match status" value="1"/>
</dbReference>
<organism evidence="14 15">
    <name type="scientific">Candidatus Kerfeldbacteria bacterium CG15_BIG_FIL_POST_REV_8_21_14_020_45_12</name>
    <dbReference type="NCBI Taxonomy" id="2014247"/>
    <lineage>
        <taxon>Bacteria</taxon>
        <taxon>Candidatus Kerfeldiibacteriota</taxon>
    </lineage>
</organism>
<dbReference type="NCBIfam" id="TIGR02397">
    <property type="entry name" value="dnaX_nterm"/>
    <property type="match status" value="1"/>
</dbReference>
<keyword evidence="5" id="KW-0479">Metal-binding</keyword>
<feature type="region of interest" description="Disordered" evidence="12">
    <location>
        <begin position="369"/>
        <end position="396"/>
    </location>
</feature>
<evidence type="ECO:0000256" key="7">
    <source>
        <dbReference type="ARBA" id="ARBA00022833"/>
    </source>
</evidence>
<dbReference type="Gene3D" id="1.20.272.10">
    <property type="match status" value="1"/>
</dbReference>
<dbReference type="PANTHER" id="PTHR11669:SF0">
    <property type="entry name" value="PROTEIN STICHEL-LIKE 2"/>
    <property type="match status" value="1"/>
</dbReference>
<dbReference type="GO" id="GO:0005524">
    <property type="term" value="F:ATP binding"/>
    <property type="evidence" value="ECO:0007669"/>
    <property type="project" value="UniProtKB-KW"/>
</dbReference>
<dbReference type="PRINTS" id="PR00300">
    <property type="entry name" value="CLPPROTEASEA"/>
</dbReference>
<dbReference type="InterPro" id="IPR008921">
    <property type="entry name" value="DNA_pol3_clamp-load_cplx_C"/>
</dbReference>
<accession>A0A2M7H3X0</accession>
<keyword evidence="4 11" id="KW-0235">DNA replication</keyword>
<evidence type="ECO:0000256" key="12">
    <source>
        <dbReference type="SAM" id="MobiDB-lite"/>
    </source>
</evidence>
<dbReference type="InterPro" id="IPR001270">
    <property type="entry name" value="ClpA/B"/>
</dbReference>
<evidence type="ECO:0000256" key="9">
    <source>
        <dbReference type="ARBA" id="ARBA00022932"/>
    </source>
</evidence>
<comment type="caution">
    <text evidence="14">The sequence shown here is derived from an EMBL/GenBank/DDBJ whole genome shotgun (WGS) entry which is preliminary data.</text>
</comment>
<evidence type="ECO:0000313" key="15">
    <source>
        <dbReference type="Proteomes" id="UP000230292"/>
    </source>
</evidence>
<dbReference type="NCBIfam" id="NF004046">
    <property type="entry name" value="PRK05563.1"/>
    <property type="match status" value="1"/>
</dbReference>
<keyword evidence="6 11" id="KW-0547">Nucleotide-binding</keyword>
<keyword evidence="9 11" id="KW-0239">DNA-directed DNA polymerase</keyword>
<dbReference type="EC" id="2.7.7.7" evidence="11"/>
<dbReference type="AlphaFoldDB" id="A0A2M7H3X0"/>
<evidence type="ECO:0000256" key="3">
    <source>
        <dbReference type="ARBA" id="ARBA00022695"/>
    </source>
</evidence>
<reference evidence="14 15" key="1">
    <citation type="submission" date="2017-09" db="EMBL/GenBank/DDBJ databases">
        <title>Depth-based differentiation of microbial function through sediment-hosted aquifers and enrichment of novel symbionts in the deep terrestrial subsurface.</title>
        <authorList>
            <person name="Probst A.J."/>
            <person name="Ladd B."/>
            <person name="Jarett J.K."/>
            <person name="Geller-Mcgrath D.E."/>
            <person name="Sieber C.M."/>
            <person name="Emerson J.B."/>
            <person name="Anantharaman K."/>
            <person name="Thomas B.C."/>
            <person name="Malmstrom R."/>
            <person name="Stieglmeier M."/>
            <person name="Klingl A."/>
            <person name="Woyke T."/>
            <person name="Ryan C.M."/>
            <person name="Banfield J.F."/>
        </authorList>
    </citation>
    <scope>NUCLEOTIDE SEQUENCE [LARGE SCALE GENOMIC DNA]</scope>
    <source>
        <strain evidence="14">CG15_BIG_FIL_POST_REV_8_21_14_020_45_12</strain>
    </source>
</reference>
<evidence type="ECO:0000256" key="10">
    <source>
        <dbReference type="ARBA" id="ARBA00049244"/>
    </source>
</evidence>
<dbReference type="InterPro" id="IPR003593">
    <property type="entry name" value="AAA+_ATPase"/>
</dbReference>
<protein>
    <recommendedName>
        <fullName evidence="11">DNA polymerase III subunit gamma/tau</fullName>
        <ecNumber evidence="11">2.7.7.7</ecNumber>
    </recommendedName>
</protein>
<comment type="similarity">
    <text evidence="1 11">Belongs to the DnaX/STICHEL family.</text>
</comment>
<dbReference type="InterPro" id="IPR022754">
    <property type="entry name" value="DNA_pol_III_gamma-3"/>
</dbReference>
<dbReference type="InterPro" id="IPR027417">
    <property type="entry name" value="P-loop_NTPase"/>
</dbReference>
<dbReference type="PANTHER" id="PTHR11669">
    <property type="entry name" value="REPLICATION FACTOR C / DNA POLYMERASE III GAMMA-TAU SUBUNIT"/>
    <property type="match status" value="1"/>
</dbReference>
<comment type="function">
    <text evidence="11">DNA polymerase III is a complex, multichain enzyme responsible for most of the replicative synthesis in bacteria. This DNA polymerase also exhibits 3' to 5' exonuclease activity.</text>
</comment>
<dbReference type="CDD" id="cd00009">
    <property type="entry name" value="AAA"/>
    <property type="match status" value="1"/>
</dbReference>
<comment type="catalytic activity">
    <reaction evidence="10 11">
        <text>DNA(n) + a 2'-deoxyribonucleoside 5'-triphosphate = DNA(n+1) + diphosphate</text>
        <dbReference type="Rhea" id="RHEA:22508"/>
        <dbReference type="Rhea" id="RHEA-COMP:17339"/>
        <dbReference type="Rhea" id="RHEA-COMP:17340"/>
        <dbReference type="ChEBI" id="CHEBI:33019"/>
        <dbReference type="ChEBI" id="CHEBI:61560"/>
        <dbReference type="ChEBI" id="CHEBI:173112"/>
        <dbReference type="EC" id="2.7.7.7"/>
    </reaction>
</comment>
<gene>
    <name evidence="11" type="primary">dnaX</name>
    <name evidence="14" type="ORF">COW24_03130</name>
</gene>
<keyword evidence="7" id="KW-0862">Zinc</keyword>
<dbReference type="FunFam" id="3.40.50.300:FF:000014">
    <property type="entry name" value="DNA polymerase III subunit gamma/tau"/>
    <property type="match status" value="1"/>
</dbReference>
<dbReference type="SMART" id="SM00382">
    <property type="entry name" value="AAA"/>
    <property type="match status" value="1"/>
</dbReference>
<dbReference type="GO" id="GO:0009360">
    <property type="term" value="C:DNA polymerase III complex"/>
    <property type="evidence" value="ECO:0007669"/>
    <property type="project" value="InterPro"/>
</dbReference>
<evidence type="ECO:0000313" key="14">
    <source>
        <dbReference type="EMBL" id="PIW36926.1"/>
    </source>
</evidence>
<keyword evidence="3 11" id="KW-0548">Nucleotidyltransferase</keyword>
<dbReference type="Gene3D" id="3.40.50.300">
    <property type="entry name" value="P-loop containing nucleotide triphosphate hydrolases"/>
    <property type="match status" value="1"/>
</dbReference>
<dbReference type="SUPFAM" id="SSF52540">
    <property type="entry name" value="P-loop containing nucleoside triphosphate hydrolases"/>
    <property type="match status" value="1"/>
</dbReference>
<keyword evidence="8 11" id="KW-0067">ATP-binding</keyword>
<dbReference type="Pfam" id="PF12169">
    <property type="entry name" value="DNA_pol3_gamma3"/>
    <property type="match status" value="1"/>
</dbReference>
<proteinExistence type="inferred from homology"/>
<dbReference type="Gene3D" id="1.10.8.60">
    <property type="match status" value="1"/>
</dbReference>
<evidence type="ECO:0000256" key="6">
    <source>
        <dbReference type="ARBA" id="ARBA00022741"/>
    </source>
</evidence>
<dbReference type="SUPFAM" id="SSF48019">
    <property type="entry name" value="post-AAA+ oligomerization domain-like"/>
    <property type="match status" value="1"/>
</dbReference>
<evidence type="ECO:0000256" key="4">
    <source>
        <dbReference type="ARBA" id="ARBA00022705"/>
    </source>
</evidence>
<sequence>MSTSLYQKYRPQRFAELVNQAHVRTTLLNELKQGSTSHAYLFSGPRGVGKTTTARLLARAVNCQNPTEGEPCNECDNCKLITSGRALDVVEIDAASHTGVDNVRENIIENARVAPSQLAMKVFIIDEVHMLSTSAFNALLKTLEEPPKQVIFILATTEIHKLPATIISRCERFQFRKIGYSEMEDRLRDLARREGIMVADEVISAIAKQSEGALRDGESLLGQILSLDDKEISMELASIVMPHTDLREVLGLWTELLRGQLSLAIQRINRLRDEGVLLTEFTKELIDFLRKVLLYRVQDSLSPLEYLDLSNEEVAQVGQLAAKLSPKDISEMIEVFMAAQEQLKDARIIQLPLELAAVKLTGDATDKPIPSVVVPSQPTSPTVKSEPVKHSDTPVAPVDVPVESVKEVPVTAADPMVDQDSKPFSLEQVYEKWNDLLEEMKRLNHALHLTMKVGKVVSVEDNRLIIGFEYQFYQDRLNDAHNRPVLDKAFANVFGIPVIVETVIGSEYALSSSTNSSNIAQPSPDEVANVWELASSTFGNQFTPQGEGDPQ</sequence>
<keyword evidence="2 11" id="KW-0808">Transferase</keyword>
<comment type="subunit">
    <text evidence="11">DNA polymerase III contains a core (composed of alpha, epsilon and theta chains) that associates with a tau subunit. This core dimerizes to form the POLIII' complex. PolIII' associates with the gamma complex (composed of gamma, delta, delta', psi and chi chains) and with the beta chain to form the complete DNA polymerase III complex.</text>
</comment>
<dbReference type="InterPro" id="IPR012763">
    <property type="entry name" value="DNA_pol_III_sug/sutau_N"/>
</dbReference>
<dbReference type="GO" id="GO:0006261">
    <property type="term" value="P:DNA-templated DNA replication"/>
    <property type="evidence" value="ECO:0007669"/>
    <property type="project" value="TreeGrafter"/>
</dbReference>
<dbReference type="GO" id="GO:0003887">
    <property type="term" value="F:DNA-directed DNA polymerase activity"/>
    <property type="evidence" value="ECO:0007669"/>
    <property type="project" value="UniProtKB-KW"/>
</dbReference>